<organism evidence="1 2">
    <name type="scientific">Chironomus riparius</name>
    <dbReference type="NCBI Taxonomy" id="315576"/>
    <lineage>
        <taxon>Eukaryota</taxon>
        <taxon>Metazoa</taxon>
        <taxon>Ecdysozoa</taxon>
        <taxon>Arthropoda</taxon>
        <taxon>Hexapoda</taxon>
        <taxon>Insecta</taxon>
        <taxon>Pterygota</taxon>
        <taxon>Neoptera</taxon>
        <taxon>Endopterygota</taxon>
        <taxon>Diptera</taxon>
        <taxon>Nematocera</taxon>
        <taxon>Chironomoidea</taxon>
        <taxon>Chironomidae</taxon>
        <taxon>Chironominae</taxon>
        <taxon>Chironomus</taxon>
    </lineage>
</organism>
<protein>
    <submittedName>
        <fullName evidence="1">Uncharacterized protein</fullName>
    </submittedName>
</protein>
<sequence>MLTTLIEKKKKLEVVNKINDLTFNCRVKSIGDDLNAIALKLIRVKARLDVKFSLNSIKTFMDVFYASLRNLIT</sequence>
<accession>A0A9N9RV53</accession>
<dbReference type="AlphaFoldDB" id="A0A9N9RV53"/>
<proteinExistence type="predicted"/>
<reference evidence="1" key="1">
    <citation type="submission" date="2022-01" db="EMBL/GenBank/DDBJ databases">
        <authorList>
            <person name="King R."/>
        </authorList>
    </citation>
    <scope>NUCLEOTIDE SEQUENCE</scope>
</reference>
<gene>
    <name evidence="1" type="ORF">CHIRRI_LOCUS7158</name>
</gene>
<reference evidence="1" key="2">
    <citation type="submission" date="2022-10" db="EMBL/GenBank/DDBJ databases">
        <authorList>
            <consortium name="ENA_rothamsted_submissions"/>
            <consortium name="culmorum"/>
            <person name="King R."/>
        </authorList>
    </citation>
    <scope>NUCLEOTIDE SEQUENCE</scope>
</reference>
<name>A0A9N9RV53_9DIPT</name>
<evidence type="ECO:0000313" key="1">
    <source>
        <dbReference type="EMBL" id="CAG9804265.1"/>
    </source>
</evidence>
<evidence type="ECO:0000313" key="2">
    <source>
        <dbReference type="Proteomes" id="UP001153620"/>
    </source>
</evidence>
<dbReference type="Proteomes" id="UP001153620">
    <property type="component" value="Chromosome 2"/>
</dbReference>
<dbReference type="EMBL" id="OU895878">
    <property type="protein sequence ID" value="CAG9804265.1"/>
    <property type="molecule type" value="Genomic_DNA"/>
</dbReference>
<keyword evidence="2" id="KW-1185">Reference proteome</keyword>